<keyword evidence="5" id="KW-0143">Chaperone</keyword>
<proteinExistence type="inferred from homology"/>
<dbReference type="PANTHER" id="PTHR34773:SF1">
    <property type="entry name" value="FLAGELLAR SECRETION CHAPERONE FLIS"/>
    <property type="match status" value="1"/>
</dbReference>
<accession>A0ABY1ADS7</accession>
<comment type="subcellular location">
    <subcellularLocation>
        <location evidence="1 6">Cytoplasm</location>
        <location evidence="1 6">Cytosol</location>
    </subcellularLocation>
</comment>
<evidence type="ECO:0000256" key="5">
    <source>
        <dbReference type="ARBA" id="ARBA00023186"/>
    </source>
</evidence>
<comment type="caution">
    <text evidence="7">The sequence shown here is derived from an EMBL/GenBank/DDBJ whole genome shotgun (WGS) entry which is preliminary data.</text>
</comment>
<evidence type="ECO:0000256" key="3">
    <source>
        <dbReference type="ARBA" id="ARBA00022490"/>
    </source>
</evidence>
<comment type="similarity">
    <text evidence="2 6">Belongs to the FliS family.</text>
</comment>
<dbReference type="NCBIfam" id="TIGR00208">
    <property type="entry name" value="fliS"/>
    <property type="match status" value="1"/>
</dbReference>
<evidence type="ECO:0000313" key="8">
    <source>
        <dbReference type="Proteomes" id="UP000182089"/>
    </source>
</evidence>
<dbReference type="Proteomes" id="UP000182089">
    <property type="component" value="Unassembled WGS sequence"/>
</dbReference>
<keyword evidence="4 6" id="KW-1005">Bacterial flagellum biogenesis</keyword>
<keyword evidence="7" id="KW-0969">Cilium</keyword>
<organism evidence="7 8">
    <name type="scientific">Ligilactobacillus ruminis</name>
    <dbReference type="NCBI Taxonomy" id="1623"/>
    <lineage>
        <taxon>Bacteria</taxon>
        <taxon>Bacillati</taxon>
        <taxon>Bacillota</taxon>
        <taxon>Bacilli</taxon>
        <taxon>Lactobacillales</taxon>
        <taxon>Lactobacillaceae</taxon>
        <taxon>Ligilactobacillus</taxon>
    </lineage>
</organism>
<reference evidence="7 8" key="1">
    <citation type="submission" date="2016-10" db="EMBL/GenBank/DDBJ databases">
        <authorList>
            <person name="Varghese N."/>
            <person name="Submissions S."/>
        </authorList>
    </citation>
    <scope>NUCLEOTIDE SEQUENCE [LARGE SCALE GENOMIC DNA]</scope>
    <source>
        <strain evidence="7 8">WC1T17</strain>
    </source>
</reference>
<gene>
    <name evidence="7" type="ORF">SAMN05216431_1156</name>
</gene>
<protein>
    <recommendedName>
        <fullName evidence="6">Flagellar secretion chaperone FliS</fullName>
    </recommendedName>
</protein>
<dbReference type="EMBL" id="FOCC01000015">
    <property type="protein sequence ID" value="SEM94052.1"/>
    <property type="molecule type" value="Genomic_DNA"/>
</dbReference>
<evidence type="ECO:0000256" key="6">
    <source>
        <dbReference type="PIRNR" id="PIRNR039090"/>
    </source>
</evidence>
<dbReference type="Pfam" id="PF02561">
    <property type="entry name" value="FliS"/>
    <property type="match status" value="1"/>
</dbReference>
<keyword evidence="7" id="KW-0966">Cell projection</keyword>
<dbReference type="InterPro" id="IPR036584">
    <property type="entry name" value="FliS_sf"/>
</dbReference>
<dbReference type="InterPro" id="IPR003713">
    <property type="entry name" value="FliS"/>
</dbReference>
<dbReference type="PANTHER" id="PTHR34773">
    <property type="entry name" value="FLAGELLAR SECRETION CHAPERONE FLIS"/>
    <property type="match status" value="1"/>
</dbReference>
<evidence type="ECO:0000256" key="1">
    <source>
        <dbReference type="ARBA" id="ARBA00004514"/>
    </source>
</evidence>
<dbReference type="SUPFAM" id="SSF101116">
    <property type="entry name" value="Flagellar export chaperone FliS"/>
    <property type="match status" value="1"/>
</dbReference>
<evidence type="ECO:0000313" key="7">
    <source>
        <dbReference type="EMBL" id="SEM94052.1"/>
    </source>
</evidence>
<evidence type="ECO:0000256" key="4">
    <source>
        <dbReference type="ARBA" id="ARBA00022795"/>
    </source>
</evidence>
<dbReference type="Gene3D" id="1.20.120.340">
    <property type="entry name" value="Flagellar protein FliS"/>
    <property type="match status" value="1"/>
</dbReference>
<keyword evidence="7" id="KW-0282">Flagellum</keyword>
<dbReference type="CDD" id="cd16098">
    <property type="entry name" value="FliS"/>
    <property type="match status" value="1"/>
</dbReference>
<evidence type="ECO:0000256" key="2">
    <source>
        <dbReference type="ARBA" id="ARBA00008787"/>
    </source>
</evidence>
<sequence length="127" mass="14572">MNNPYANNHRDDYLRNQVLSASPSRLIEMLIERAIKDVKQAKIALDNKDIQATNKHILHAQDIVTELKADVDLKVEGDVPKQIVAMYNLLENNLIRANVNKDQEHLDIALSMLTDWLDTWQQVSKQA</sequence>
<keyword evidence="3 6" id="KW-0963">Cytoplasm</keyword>
<dbReference type="PIRSF" id="PIRSF039090">
    <property type="entry name" value="Flis"/>
    <property type="match status" value="1"/>
</dbReference>
<name>A0ABY1ADS7_9LACO</name>